<dbReference type="GO" id="GO:0005829">
    <property type="term" value="C:cytosol"/>
    <property type="evidence" value="ECO:0007669"/>
    <property type="project" value="TreeGrafter"/>
</dbReference>
<keyword evidence="2 3" id="KW-0175">Coiled coil</keyword>
<proteinExistence type="inferred from homology"/>
<dbReference type="GO" id="GO:0009903">
    <property type="term" value="P:chloroplast avoidance movement"/>
    <property type="evidence" value="ECO:0007669"/>
    <property type="project" value="TreeGrafter"/>
</dbReference>
<accession>A0AAP0IFA5</accession>
<dbReference type="Pfam" id="PF05701">
    <property type="entry name" value="WEMBL"/>
    <property type="match status" value="2"/>
</dbReference>
<feature type="coiled-coil region" evidence="3">
    <location>
        <begin position="292"/>
        <end position="368"/>
    </location>
</feature>
<reference evidence="4 5" key="1">
    <citation type="submission" date="2024-01" db="EMBL/GenBank/DDBJ databases">
        <title>Genome assemblies of Stephania.</title>
        <authorList>
            <person name="Yang L."/>
        </authorList>
    </citation>
    <scope>NUCLEOTIDE SEQUENCE [LARGE SCALE GENOMIC DNA]</scope>
    <source>
        <strain evidence="4">YNDBR</strain>
        <tissue evidence="4">Leaf</tissue>
    </source>
</reference>
<feature type="coiled-coil region" evidence="3">
    <location>
        <begin position="78"/>
        <end position="154"/>
    </location>
</feature>
<dbReference type="InterPro" id="IPR008545">
    <property type="entry name" value="Web"/>
</dbReference>
<dbReference type="PANTHER" id="PTHR32054:SF17">
    <property type="entry name" value="EXPRESSED PROTEIN"/>
    <property type="match status" value="1"/>
</dbReference>
<gene>
    <name evidence="4" type="ORF">Syun_021236</name>
</gene>
<dbReference type="EMBL" id="JBBNAF010000009">
    <property type="protein sequence ID" value="KAK9114439.1"/>
    <property type="molecule type" value="Genomic_DNA"/>
</dbReference>
<keyword evidence="5" id="KW-1185">Reference proteome</keyword>
<sequence>MDMGEIDTKSIESVQTALFLFGEKSNNRKYRSTGSEGLDEKELVLILKDLSNRKVQLEVKESAYQQLLLKQELYQKTVDELSLQLRNYDADRNKYIEEVTTAQIQVDELQRQIKVITNQLSETGNLKENLLLELKSTQEDLHKARAELASAVELKLSAKKQIELLETASAIENEKTMELFKRSKLAAVETEKEKTTVLMEKLAELQTAYATAVQLQEQIEDLKKQIDMIPYLENEIINNTLLIDSLKLELKEAKALLALSEKAASDTAGVTNSLKSQLEQMEVENSNFAKYAQSMDKELIELQSKLNNSRKEACKSHLEVENLSSELLEVQSEFDKLRDTECEAQIDIATLKAELHKLRSKIAAAEAREARFLSIKSGLYQAVKDIATEAQKAKREASSFNPGFAIPFEDLESLQDKQLKGESSGMIEDSGTHITISLEEYKYLVKKAEEGIQVSISSHNQALPVTAPESGLEVDALKKELETASAEITKLKSVAEKAISRAESAEKAKTAVEGQLRKWRDQKHKKREALDALRQESRTKAWHPPNSQLETKSYLTLGKVLNMQF</sequence>
<comment type="caution">
    <text evidence="4">The sequence shown here is derived from an EMBL/GenBank/DDBJ whole genome shotgun (WGS) entry which is preliminary data.</text>
</comment>
<feature type="coiled-coil region" evidence="3">
    <location>
        <begin position="474"/>
        <end position="536"/>
    </location>
</feature>
<dbReference type="AlphaFoldDB" id="A0AAP0IFA5"/>
<evidence type="ECO:0000256" key="3">
    <source>
        <dbReference type="SAM" id="Coils"/>
    </source>
</evidence>
<evidence type="ECO:0000313" key="4">
    <source>
        <dbReference type="EMBL" id="KAK9114439.1"/>
    </source>
</evidence>
<evidence type="ECO:0000256" key="2">
    <source>
        <dbReference type="ARBA" id="ARBA00023054"/>
    </source>
</evidence>
<comment type="similarity">
    <text evidence="1">Belongs to the WEB family.</text>
</comment>
<name>A0AAP0IFA5_9MAGN</name>
<dbReference type="GO" id="GO:0009904">
    <property type="term" value="P:chloroplast accumulation movement"/>
    <property type="evidence" value="ECO:0007669"/>
    <property type="project" value="TreeGrafter"/>
</dbReference>
<dbReference type="Proteomes" id="UP001420932">
    <property type="component" value="Unassembled WGS sequence"/>
</dbReference>
<feature type="coiled-coil region" evidence="3">
    <location>
        <begin position="205"/>
        <end position="263"/>
    </location>
</feature>
<evidence type="ECO:0000256" key="1">
    <source>
        <dbReference type="ARBA" id="ARBA00005485"/>
    </source>
</evidence>
<organism evidence="4 5">
    <name type="scientific">Stephania yunnanensis</name>
    <dbReference type="NCBI Taxonomy" id="152371"/>
    <lineage>
        <taxon>Eukaryota</taxon>
        <taxon>Viridiplantae</taxon>
        <taxon>Streptophyta</taxon>
        <taxon>Embryophyta</taxon>
        <taxon>Tracheophyta</taxon>
        <taxon>Spermatophyta</taxon>
        <taxon>Magnoliopsida</taxon>
        <taxon>Ranunculales</taxon>
        <taxon>Menispermaceae</taxon>
        <taxon>Menispermoideae</taxon>
        <taxon>Cissampelideae</taxon>
        <taxon>Stephania</taxon>
    </lineage>
</organism>
<evidence type="ECO:0000313" key="5">
    <source>
        <dbReference type="Proteomes" id="UP001420932"/>
    </source>
</evidence>
<protein>
    <submittedName>
        <fullName evidence="4">Uncharacterized protein</fullName>
    </submittedName>
</protein>
<dbReference type="PANTHER" id="PTHR32054">
    <property type="entry name" value="HEAVY CHAIN, PUTATIVE, EXPRESSED-RELATED-RELATED"/>
    <property type="match status" value="1"/>
</dbReference>